<evidence type="ECO:0000313" key="10">
    <source>
        <dbReference type="Proteomes" id="UP000760494"/>
    </source>
</evidence>
<evidence type="ECO:0000256" key="1">
    <source>
        <dbReference type="ARBA" id="ARBA00022603"/>
    </source>
</evidence>
<keyword evidence="6" id="KW-0349">Heme</keyword>
<keyword evidence="3" id="KW-0949">S-adenosyl-L-methionine</keyword>
<comment type="cofactor">
    <cofactor evidence="6">
        <name>heme</name>
        <dbReference type="ChEBI" id="CHEBI:30413"/>
    </cofactor>
</comment>
<dbReference type="GO" id="GO:0032259">
    <property type="term" value="P:methylation"/>
    <property type="evidence" value="ECO:0007669"/>
    <property type="project" value="UniProtKB-KW"/>
</dbReference>
<dbReference type="PANTHER" id="PTHR43712:SF2">
    <property type="entry name" value="O-METHYLTRANSFERASE CICE"/>
    <property type="match status" value="1"/>
</dbReference>
<dbReference type="PROSITE" id="PS51683">
    <property type="entry name" value="SAM_OMT_II"/>
    <property type="match status" value="1"/>
</dbReference>
<evidence type="ECO:0000313" key="9">
    <source>
        <dbReference type="EMBL" id="VTT82955.1"/>
    </source>
</evidence>
<feature type="binding site" description="axial binding residue" evidence="6">
    <location>
        <position position="1001"/>
    </location>
    <ligand>
        <name>heme</name>
        <dbReference type="ChEBI" id="CHEBI:30413"/>
    </ligand>
    <ligandPart>
        <name>Fe</name>
        <dbReference type="ChEBI" id="CHEBI:18248"/>
    </ligandPart>
</feature>
<dbReference type="InterPro" id="IPR036396">
    <property type="entry name" value="Cyt_P450_sf"/>
</dbReference>
<dbReference type="Gene3D" id="1.10.630.10">
    <property type="entry name" value="Cytochrome P450"/>
    <property type="match status" value="1"/>
</dbReference>
<dbReference type="GO" id="GO:0020037">
    <property type="term" value="F:heme binding"/>
    <property type="evidence" value="ECO:0007669"/>
    <property type="project" value="InterPro"/>
</dbReference>
<reference evidence="9" key="1">
    <citation type="submission" date="2019-05" db="EMBL/GenBank/DDBJ databases">
        <authorList>
            <person name="Piombo E."/>
        </authorList>
    </citation>
    <scope>NUCLEOTIDE SEQUENCE</scope>
    <source>
        <strain evidence="9">C2S</strain>
    </source>
</reference>
<sequence length="1057" mass="120564">MSLIQTLVQLEASLTAFLSILTNDGVKRELQELLYNDKALPDKEILQRVTSVVDKLGEMQLILEPAHLILADHFFGYTDTKCLVAAVDLDVPGHLANGSKTLEHLAKVTHATPLRLGQILRPLYTKGIFSYEPATGEYALNHVSRLLLKDHATQWHNWVTLYGNQFFDIARGIPEAVKSGSTRCAAQVNFDTDLDMFAYFESQGWVPQLHKTLGGGAKAMAPGILVDYPWHEIGDKTVMDIGGGSGALLASLLRANPGMSGALFDRPAVIDHIIPFFTKGGQFEDLESQVPRGNLISGNFLEELPKYEAYTMKWCLHDWDDKTVVKILKNIREAIIATESSRLIVLDTELDIRSHLQNHHGEWRNSQRRPRCRWQGDLVHYQRYSSNIDISDQEADQEADATSYINYIKPIILAEELKTPYVLSIIDTKDEWFYKIHPERYVPSLKDSDPETGQDVIVFEGTACLQYLADRSDNNGEWTGRTAAEKGAVLSWTAYQTAGLGATAKYWLYFLKGYPNRQEPVQLPRTIEKLHQNTTKQWDILNKRLSEPGQRYIALKDRPTLADLSYLPFAMPWMFNLFGLDIKDWPAAFLSRLHQVRDVGAGKPFPSNRYWFPSGQGDAAKFLHGKENSVKWESEYGPIYRIWSGPNPEVVLTRPEDVQQVFKDSDKHIKAVNNNSGYLLGQLLGKCVGLVSQNEWKRVREVSEVAFIRSAVPKYLEIIQKRTVRHFKTLEAGDNLSNEIIDPAADLKMLPFWIIADVLYGRLSREMENTLAKLAPLREGIFRKIIEGGLSRFKWSRLFPTDTNKSLELFKEQWIEFNRAAFDRAIHIGSRPPIVDLYNAVTSGAMTQEHLLHTLDETLFANLDVTLGAISWNLVFLAAYPEHQRRILDEAQERRQSPKGGDFNSYFTDSTTYLSACILESSRLRPLAAFSVPQAIPTDRVIDGFLFPAGTNFIVDAYALNQRNQFWGKDSLEYRPERHLSLSPVKSRYNFWRFGFGPRQCMGKYVADMMLRAILIYLLQGYELQFTDDQAEEWKRDPETWINHPEMKLKCIPRQKS</sequence>
<dbReference type="SUPFAM" id="SSF52833">
    <property type="entry name" value="Thioredoxin-like"/>
    <property type="match status" value="1"/>
</dbReference>
<keyword evidence="5 6" id="KW-0408">Iron</keyword>
<dbReference type="GO" id="GO:0004497">
    <property type="term" value="F:monooxygenase activity"/>
    <property type="evidence" value="ECO:0007669"/>
    <property type="project" value="InterPro"/>
</dbReference>
<evidence type="ECO:0000256" key="5">
    <source>
        <dbReference type="ARBA" id="ARBA00023004"/>
    </source>
</evidence>
<dbReference type="InterPro" id="IPR036249">
    <property type="entry name" value="Thioredoxin-like_sf"/>
</dbReference>
<dbReference type="Proteomes" id="UP000760494">
    <property type="component" value="Unassembled WGS sequence"/>
</dbReference>
<dbReference type="PROSITE" id="PS00086">
    <property type="entry name" value="CYTOCHROME_P450"/>
    <property type="match status" value="1"/>
</dbReference>
<dbReference type="InterPro" id="IPR036390">
    <property type="entry name" value="WH_DNA-bd_sf"/>
</dbReference>
<dbReference type="InterPro" id="IPR002401">
    <property type="entry name" value="Cyt_P450_E_grp-I"/>
</dbReference>
<evidence type="ECO:0000259" key="7">
    <source>
        <dbReference type="Pfam" id="PF00891"/>
    </source>
</evidence>
<name>A0A9Q9S0R3_FUSFU</name>
<dbReference type="PANTHER" id="PTHR43712">
    <property type="entry name" value="PUTATIVE (AFU_ORTHOLOGUE AFUA_4G14580)-RELATED"/>
    <property type="match status" value="1"/>
</dbReference>
<feature type="domain" description="O-methyltransferase C-terminal" evidence="7">
    <location>
        <begin position="237"/>
        <end position="352"/>
    </location>
</feature>
<dbReference type="InterPro" id="IPR036282">
    <property type="entry name" value="Glutathione-S-Trfase_C_sf"/>
</dbReference>
<dbReference type="CDD" id="cd20615">
    <property type="entry name" value="CYP_GliC-like"/>
    <property type="match status" value="1"/>
</dbReference>
<comment type="caution">
    <text evidence="9">The sequence shown here is derived from an EMBL/GenBank/DDBJ whole genome shotgun (WGS) entry which is preliminary data.</text>
</comment>
<dbReference type="GO" id="GO:0016705">
    <property type="term" value="F:oxidoreductase activity, acting on paired donors, with incorporation or reduction of molecular oxygen"/>
    <property type="evidence" value="ECO:0007669"/>
    <property type="project" value="InterPro"/>
</dbReference>
<dbReference type="InterPro" id="IPR012967">
    <property type="entry name" value="COMT_dimerisation"/>
</dbReference>
<dbReference type="EMBL" id="CABFJX010000418">
    <property type="protein sequence ID" value="VTT82955.1"/>
    <property type="molecule type" value="Genomic_DNA"/>
</dbReference>
<dbReference type="Gene3D" id="3.40.50.150">
    <property type="entry name" value="Vaccinia Virus protein VP39"/>
    <property type="match status" value="1"/>
</dbReference>
<dbReference type="InterPro" id="IPR016461">
    <property type="entry name" value="COMT-like"/>
</dbReference>
<evidence type="ECO:0000256" key="6">
    <source>
        <dbReference type="PIRSR" id="PIRSR602401-1"/>
    </source>
</evidence>
<evidence type="ECO:0000259" key="8">
    <source>
        <dbReference type="Pfam" id="PF08100"/>
    </source>
</evidence>
<dbReference type="InterPro" id="IPR017972">
    <property type="entry name" value="Cyt_P450_CS"/>
</dbReference>
<dbReference type="AlphaFoldDB" id="A0A9Q9S0R3"/>
<dbReference type="Gene3D" id="1.20.1050.130">
    <property type="match status" value="1"/>
</dbReference>
<dbReference type="SUPFAM" id="SSF53335">
    <property type="entry name" value="S-adenosyl-L-methionine-dependent methyltransferases"/>
    <property type="match status" value="1"/>
</dbReference>
<accession>A0A9Q9S0R3</accession>
<dbReference type="PRINTS" id="PR00463">
    <property type="entry name" value="EP450I"/>
</dbReference>
<keyword evidence="4 6" id="KW-0479">Metal-binding</keyword>
<dbReference type="Gene3D" id="1.10.10.10">
    <property type="entry name" value="Winged helix-like DNA-binding domain superfamily/Winged helix DNA-binding domain"/>
    <property type="match status" value="1"/>
</dbReference>
<dbReference type="Pfam" id="PF00891">
    <property type="entry name" value="Methyltransf_2"/>
    <property type="match status" value="1"/>
</dbReference>
<dbReference type="GO" id="GO:0008171">
    <property type="term" value="F:O-methyltransferase activity"/>
    <property type="evidence" value="ECO:0007669"/>
    <property type="project" value="InterPro"/>
</dbReference>
<organism evidence="9 10">
    <name type="scientific">Fusarium fujikuroi</name>
    <name type="common">Bakanae and foot rot disease fungus</name>
    <name type="synonym">Gibberella fujikuroi</name>
    <dbReference type="NCBI Taxonomy" id="5127"/>
    <lineage>
        <taxon>Eukaryota</taxon>
        <taxon>Fungi</taxon>
        <taxon>Dikarya</taxon>
        <taxon>Ascomycota</taxon>
        <taxon>Pezizomycotina</taxon>
        <taxon>Sordariomycetes</taxon>
        <taxon>Hypocreomycetidae</taxon>
        <taxon>Hypocreales</taxon>
        <taxon>Nectriaceae</taxon>
        <taxon>Fusarium</taxon>
        <taxon>Fusarium fujikuroi species complex</taxon>
    </lineage>
</organism>
<dbReference type="InterPro" id="IPR001128">
    <property type="entry name" value="Cyt_P450"/>
</dbReference>
<dbReference type="GO" id="GO:0005506">
    <property type="term" value="F:iron ion binding"/>
    <property type="evidence" value="ECO:0007669"/>
    <property type="project" value="InterPro"/>
</dbReference>
<dbReference type="SUPFAM" id="SSF46785">
    <property type="entry name" value="Winged helix' DNA-binding domain"/>
    <property type="match status" value="1"/>
</dbReference>
<dbReference type="Pfam" id="PF00067">
    <property type="entry name" value="p450"/>
    <property type="match status" value="1"/>
</dbReference>
<evidence type="ECO:0000256" key="2">
    <source>
        <dbReference type="ARBA" id="ARBA00022679"/>
    </source>
</evidence>
<dbReference type="Pfam" id="PF08100">
    <property type="entry name" value="Dimerisation"/>
    <property type="match status" value="1"/>
</dbReference>
<dbReference type="SUPFAM" id="SSF47616">
    <property type="entry name" value="GST C-terminal domain-like"/>
    <property type="match status" value="1"/>
</dbReference>
<proteinExistence type="predicted"/>
<dbReference type="InterPro" id="IPR036388">
    <property type="entry name" value="WH-like_DNA-bd_sf"/>
</dbReference>
<dbReference type="InterPro" id="IPR029063">
    <property type="entry name" value="SAM-dependent_MTases_sf"/>
</dbReference>
<dbReference type="InterPro" id="IPR001077">
    <property type="entry name" value="COMT_C"/>
</dbReference>
<dbReference type="GO" id="GO:0046983">
    <property type="term" value="F:protein dimerization activity"/>
    <property type="evidence" value="ECO:0007669"/>
    <property type="project" value="InterPro"/>
</dbReference>
<dbReference type="SUPFAM" id="SSF48264">
    <property type="entry name" value="Cytochrome P450"/>
    <property type="match status" value="1"/>
</dbReference>
<evidence type="ECO:0000256" key="4">
    <source>
        <dbReference type="ARBA" id="ARBA00022723"/>
    </source>
</evidence>
<protein>
    <recommendedName>
        <fullName evidence="11">Trichodiene oxygenase cytochrome P450</fullName>
    </recommendedName>
</protein>
<keyword evidence="1" id="KW-0489">Methyltransferase</keyword>
<evidence type="ECO:0000256" key="3">
    <source>
        <dbReference type="ARBA" id="ARBA00022691"/>
    </source>
</evidence>
<gene>
    <name evidence="9" type="ORF">C2S_2785</name>
</gene>
<evidence type="ECO:0008006" key="11">
    <source>
        <dbReference type="Google" id="ProtNLM"/>
    </source>
</evidence>
<keyword evidence="2" id="KW-0808">Transferase</keyword>
<feature type="domain" description="O-methyltransferase dimerisation" evidence="8">
    <location>
        <begin position="72"/>
        <end position="150"/>
    </location>
</feature>